<keyword evidence="3" id="KW-1185">Reference proteome</keyword>
<gene>
    <name evidence="2" type="ORF">R70211_00888</name>
</gene>
<protein>
    <recommendedName>
        <fullName evidence="4">DUF4360 domain-containing protein</fullName>
    </recommendedName>
</protein>
<sequence length="231" mass="25676">MIRLAIVTCGLLLTSTTYAQSAADAAHIRSIGTNPIDPNAEERCGMSMRTPNLKRGDGQPISFACSDTYKSGAYTFMNMDFQYDPNLELSGGSHISFVVDGLSIEKKISAGGNSIFRLRLGDKLPTLAPDSAYKESNCGAPVIKTDITPIQGTNWHGWIAEETFARAHSRCKTAKEYTSRYRCVHVMVGNDKMTAQLDDVCLLRKRELSLENGFSYDLFMDMLKTLRFKDY</sequence>
<organism evidence="2 3">
    <name type="scientific">Paraburkholderia domus</name>
    <dbReference type="NCBI Taxonomy" id="2793075"/>
    <lineage>
        <taxon>Bacteria</taxon>
        <taxon>Pseudomonadati</taxon>
        <taxon>Pseudomonadota</taxon>
        <taxon>Betaproteobacteria</taxon>
        <taxon>Burkholderiales</taxon>
        <taxon>Burkholderiaceae</taxon>
        <taxon>Paraburkholderia</taxon>
    </lineage>
</organism>
<dbReference type="EMBL" id="CAJNAS010000002">
    <property type="protein sequence ID" value="CAE6867078.1"/>
    <property type="molecule type" value="Genomic_DNA"/>
</dbReference>
<accession>A0A9N8QUV6</accession>
<name>A0A9N8QUV6_9BURK</name>
<evidence type="ECO:0000313" key="3">
    <source>
        <dbReference type="Proteomes" id="UP000675121"/>
    </source>
</evidence>
<evidence type="ECO:0000313" key="2">
    <source>
        <dbReference type="EMBL" id="CAE6867078.1"/>
    </source>
</evidence>
<feature type="chain" id="PRO_5040390353" description="DUF4360 domain-containing protein" evidence="1">
    <location>
        <begin position="20"/>
        <end position="231"/>
    </location>
</feature>
<dbReference type="Proteomes" id="UP000675121">
    <property type="component" value="Unassembled WGS sequence"/>
</dbReference>
<keyword evidence="1" id="KW-0732">Signal</keyword>
<feature type="signal peptide" evidence="1">
    <location>
        <begin position="1"/>
        <end position="19"/>
    </location>
</feature>
<evidence type="ECO:0008006" key="4">
    <source>
        <dbReference type="Google" id="ProtNLM"/>
    </source>
</evidence>
<comment type="caution">
    <text evidence="2">The sequence shown here is derived from an EMBL/GenBank/DDBJ whole genome shotgun (WGS) entry which is preliminary data.</text>
</comment>
<proteinExistence type="predicted"/>
<reference evidence="2" key="1">
    <citation type="submission" date="2021-02" db="EMBL/GenBank/DDBJ databases">
        <authorList>
            <person name="Vanwijnsberghe S."/>
        </authorList>
    </citation>
    <scope>NUCLEOTIDE SEQUENCE</scope>
    <source>
        <strain evidence="2">R-70211</strain>
    </source>
</reference>
<dbReference type="AlphaFoldDB" id="A0A9N8QUV6"/>
<evidence type="ECO:0000256" key="1">
    <source>
        <dbReference type="SAM" id="SignalP"/>
    </source>
</evidence>
<dbReference type="RefSeq" id="WP_201084928.1">
    <property type="nucleotide sequence ID" value="NZ_CAJNAS010000002.1"/>
</dbReference>